<dbReference type="InParanoid" id="K1Q590"/>
<organism evidence="1">
    <name type="scientific">Magallana gigas</name>
    <name type="common">Pacific oyster</name>
    <name type="synonym">Crassostrea gigas</name>
    <dbReference type="NCBI Taxonomy" id="29159"/>
    <lineage>
        <taxon>Eukaryota</taxon>
        <taxon>Metazoa</taxon>
        <taxon>Spiralia</taxon>
        <taxon>Lophotrochozoa</taxon>
        <taxon>Mollusca</taxon>
        <taxon>Bivalvia</taxon>
        <taxon>Autobranchia</taxon>
        <taxon>Pteriomorphia</taxon>
        <taxon>Ostreida</taxon>
        <taxon>Ostreoidea</taxon>
        <taxon>Ostreidae</taxon>
        <taxon>Magallana</taxon>
    </lineage>
</organism>
<gene>
    <name evidence="1" type="ORF">CGI_10016320</name>
</gene>
<name>K1Q590_MAGGI</name>
<sequence length="91" mass="10521">MTFSDVLDLAEATFHQQREMEYAAKCNSLIIDMCLTTSEIKEHQNIDVGLYGVDIPIQAENLFHNTPIVAFRRDKSLIDILVHKKHNNLFF</sequence>
<accession>K1Q590</accession>
<dbReference type="HOGENOM" id="CLU_2429181_0_0_1"/>
<dbReference type="AlphaFoldDB" id="K1Q590"/>
<dbReference type="EMBL" id="JH817109">
    <property type="protein sequence ID" value="EKC26464.1"/>
    <property type="molecule type" value="Genomic_DNA"/>
</dbReference>
<protein>
    <submittedName>
        <fullName evidence="1">Uncharacterized protein</fullName>
    </submittedName>
</protein>
<proteinExistence type="predicted"/>
<evidence type="ECO:0000313" key="1">
    <source>
        <dbReference type="EMBL" id="EKC26464.1"/>
    </source>
</evidence>
<reference evidence="1" key="1">
    <citation type="journal article" date="2012" name="Nature">
        <title>The oyster genome reveals stress adaptation and complexity of shell formation.</title>
        <authorList>
            <person name="Zhang G."/>
            <person name="Fang X."/>
            <person name="Guo X."/>
            <person name="Li L."/>
            <person name="Luo R."/>
            <person name="Xu F."/>
            <person name="Yang P."/>
            <person name="Zhang L."/>
            <person name="Wang X."/>
            <person name="Qi H."/>
            <person name="Xiong Z."/>
            <person name="Que H."/>
            <person name="Xie Y."/>
            <person name="Holland P.W."/>
            <person name="Paps J."/>
            <person name="Zhu Y."/>
            <person name="Wu F."/>
            <person name="Chen Y."/>
            <person name="Wang J."/>
            <person name="Peng C."/>
            <person name="Meng J."/>
            <person name="Yang L."/>
            <person name="Liu J."/>
            <person name="Wen B."/>
            <person name="Zhang N."/>
            <person name="Huang Z."/>
            <person name="Zhu Q."/>
            <person name="Feng Y."/>
            <person name="Mount A."/>
            <person name="Hedgecock D."/>
            <person name="Xu Z."/>
            <person name="Liu Y."/>
            <person name="Domazet-Loso T."/>
            <person name="Du Y."/>
            <person name="Sun X."/>
            <person name="Zhang S."/>
            <person name="Liu B."/>
            <person name="Cheng P."/>
            <person name="Jiang X."/>
            <person name="Li J."/>
            <person name="Fan D."/>
            <person name="Wang W."/>
            <person name="Fu W."/>
            <person name="Wang T."/>
            <person name="Wang B."/>
            <person name="Zhang J."/>
            <person name="Peng Z."/>
            <person name="Li Y."/>
            <person name="Li N."/>
            <person name="Wang J."/>
            <person name="Chen M."/>
            <person name="He Y."/>
            <person name="Tan F."/>
            <person name="Song X."/>
            <person name="Zheng Q."/>
            <person name="Huang R."/>
            <person name="Yang H."/>
            <person name="Du X."/>
            <person name="Chen L."/>
            <person name="Yang M."/>
            <person name="Gaffney P.M."/>
            <person name="Wang S."/>
            <person name="Luo L."/>
            <person name="She Z."/>
            <person name="Ming Y."/>
            <person name="Huang W."/>
            <person name="Zhang S."/>
            <person name="Huang B."/>
            <person name="Zhang Y."/>
            <person name="Qu T."/>
            <person name="Ni P."/>
            <person name="Miao G."/>
            <person name="Wang J."/>
            <person name="Wang Q."/>
            <person name="Steinberg C.E."/>
            <person name="Wang H."/>
            <person name="Li N."/>
            <person name="Qian L."/>
            <person name="Zhang G."/>
            <person name="Li Y."/>
            <person name="Yang H."/>
            <person name="Liu X."/>
            <person name="Wang J."/>
            <person name="Yin Y."/>
            <person name="Wang J."/>
        </authorList>
    </citation>
    <scope>NUCLEOTIDE SEQUENCE [LARGE SCALE GENOMIC DNA]</scope>
    <source>
        <strain evidence="1">05x7-T-G4-1.051#20</strain>
    </source>
</reference>